<gene>
    <name evidence="4" type="ORF">GMBLW1_27810</name>
</gene>
<accession>A0A6C2YIV7</accession>
<dbReference type="Pfam" id="PF13561">
    <property type="entry name" value="adh_short_C2"/>
    <property type="match status" value="1"/>
</dbReference>
<comment type="similarity">
    <text evidence="1">Belongs to the short-chain dehydrogenases/reductases (SDR) family.</text>
</comment>
<organism evidence="4">
    <name type="scientific">Tuwongella immobilis</name>
    <dbReference type="NCBI Taxonomy" id="692036"/>
    <lineage>
        <taxon>Bacteria</taxon>
        <taxon>Pseudomonadati</taxon>
        <taxon>Planctomycetota</taxon>
        <taxon>Planctomycetia</taxon>
        <taxon>Gemmatales</taxon>
        <taxon>Gemmataceae</taxon>
        <taxon>Tuwongella</taxon>
    </lineage>
</organism>
<dbReference type="EMBL" id="LR586016">
    <property type="protein sequence ID" value="VIP01179.1"/>
    <property type="molecule type" value="Genomic_DNA"/>
</dbReference>
<dbReference type="SUPFAM" id="SSF51735">
    <property type="entry name" value="NAD(P)-binding Rossmann-fold domains"/>
    <property type="match status" value="1"/>
</dbReference>
<proteinExistence type="inferred from homology"/>
<dbReference type="FunFam" id="3.40.50.720:FF:000084">
    <property type="entry name" value="Short-chain dehydrogenase reductase"/>
    <property type="match status" value="1"/>
</dbReference>
<dbReference type="Gene3D" id="3.40.50.720">
    <property type="entry name" value="NAD(P)-binding Rossmann-like Domain"/>
    <property type="match status" value="1"/>
</dbReference>
<dbReference type="InterPro" id="IPR002347">
    <property type="entry name" value="SDR_fam"/>
</dbReference>
<feature type="domain" description="Ketoreductase" evidence="3">
    <location>
        <begin position="9"/>
        <end position="187"/>
    </location>
</feature>
<dbReference type="InParanoid" id="A0A6C2YIV7"/>
<keyword evidence="2" id="KW-0560">Oxidoreductase</keyword>
<evidence type="ECO:0000313" key="4">
    <source>
        <dbReference type="EMBL" id="VIP01179.1"/>
    </source>
</evidence>
<dbReference type="InterPro" id="IPR036291">
    <property type="entry name" value="NAD(P)-bd_dom_sf"/>
</dbReference>
<dbReference type="CDD" id="cd05362">
    <property type="entry name" value="THN_reductase-like_SDR_c"/>
    <property type="match status" value="1"/>
</dbReference>
<dbReference type="PROSITE" id="PS00061">
    <property type="entry name" value="ADH_SHORT"/>
    <property type="match status" value="1"/>
</dbReference>
<dbReference type="Proteomes" id="UP000464378">
    <property type="component" value="Chromosome"/>
</dbReference>
<reference evidence="4" key="1">
    <citation type="submission" date="2019-04" db="EMBL/GenBank/DDBJ databases">
        <authorList>
            <consortium name="Science for Life Laboratories"/>
        </authorList>
    </citation>
    <scope>NUCLEOTIDE SEQUENCE</scope>
    <source>
        <strain evidence="4">MBLW1</strain>
    </source>
</reference>
<sequence length="248" mass="26074">MGNGNIVGKVAIVTGASGGIGRGIAERLAKDGIAVVVNYAGNADRAAEVVRTIEANGGRAVASQADVGKSDEVGRLFDDAERQFGPVDILVNNAGRAIRKPLAEFTDDEFRLVFETNLGGAFFAMREAARRLRNGGRIVNISASFQGAPIPGYAVYAASKMAIEQMTAVLAKELGHRGITVNAIRPGPTDTDLFRHGKSEDVVKQFASQAALGRIGEPADIARVVAFLVSEEAGWITGQAFGVNGGYW</sequence>
<dbReference type="EMBL" id="LR593887">
    <property type="protein sequence ID" value="VTR97784.1"/>
    <property type="molecule type" value="Genomic_DNA"/>
</dbReference>
<evidence type="ECO:0000313" key="5">
    <source>
        <dbReference type="Proteomes" id="UP000464378"/>
    </source>
</evidence>
<dbReference type="RefSeq" id="WP_162656413.1">
    <property type="nucleotide sequence ID" value="NZ_LR593887.1"/>
</dbReference>
<dbReference type="NCBIfam" id="NF005559">
    <property type="entry name" value="PRK07231.1"/>
    <property type="match status" value="1"/>
</dbReference>
<evidence type="ECO:0000259" key="3">
    <source>
        <dbReference type="SMART" id="SM00822"/>
    </source>
</evidence>
<evidence type="ECO:0000256" key="1">
    <source>
        <dbReference type="ARBA" id="ARBA00006484"/>
    </source>
</evidence>
<dbReference type="KEGG" id="tim:GMBLW1_27810"/>
<dbReference type="AlphaFoldDB" id="A0A6C2YIV7"/>
<protein>
    <recommendedName>
        <fullName evidence="3">Ketoreductase domain-containing protein</fullName>
    </recommendedName>
</protein>
<dbReference type="InterPro" id="IPR057326">
    <property type="entry name" value="KR_dom"/>
</dbReference>
<dbReference type="GO" id="GO:0016614">
    <property type="term" value="F:oxidoreductase activity, acting on CH-OH group of donors"/>
    <property type="evidence" value="ECO:0007669"/>
    <property type="project" value="UniProtKB-ARBA"/>
</dbReference>
<evidence type="ECO:0000256" key="2">
    <source>
        <dbReference type="ARBA" id="ARBA00023002"/>
    </source>
</evidence>
<name>A0A6C2YIV7_9BACT</name>
<dbReference type="PANTHER" id="PTHR48107">
    <property type="entry name" value="NADPH-DEPENDENT ALDEHYDE REDUCTASE-LIKE PROTEIN, CHLOROPLASTIC-RELATED"/>
    <property type="match status" value="1"/>
</dbReference>
<dbReference type="InterPro" id="IPR020904">
    <property type="entry name" value="Sc_DH/Rdtase_CS"/>
</dbReference>
<dbReference type="PRINTS" id="PR00081">
    <property type="entry name" value="GDHRDH"/>
</dbReference>
<dbReference type="SMART" id="SM00822">
    <property type="entry name" value="PKS_KR"/>
    <property type="match status" value="1"/>
</dbReference>
<dbReference type="PRINTS" id="PR00080">
    <property type="entry name" value="SDRFAMILY"/>
</dbReference>
<dbReference type="PANTHER" id="PTHR48107:SF7">
    <property type="entry name" value="RE15974P"/>
    <property type="match status" value="1"/>
</dbReference>
<keyword evidence="5" id="KW-1185">Reference proteome</keyword>